<name>A0ABV3AZC2_9ACTN</name>
<sequence>MDTTFAAAQLANRSRIDTPATPEAEPAPDGRPSRRSEPCMDAS</sequence>
<protein>
    <submittedName>
        <fullName evidence="2">Uncharacterized protein</fullName>
    </submittedName>
</protein>
<evidence type="ECO:0000313" key="2">
    <source>
        <dbReference type="EMBL" id="MEU6802537.1"/>
    </source>
</evidence>
<dbReference type="Proteomes" id="UP001551189">
    <property type="component" value="Unassembled WGS sequence"/>
</dbReference>
<proteinExistence type="predicted"/>
<accession>A0ABV3AZC2</accession>
<evidence type="ECO:0000256" key="1">
    <source>
        <dbReference type="SAM" id="MobiDB-lite"/>
    </source>
</evidence>
<dbReference type="EMBL" id="JBEYXT010000063">
    <property type="protein sequence ID" value="MEU6802537.1"/>
    <property type="molecule type" value="Genomic_DNA"/>
</dbReference>
<comment type="caution">
    <text evidence="2">The sequence shown here is derived from an EMBL/GenBank/DDBJ whole genome shotgun (WGS) entry which is preliminary data.</text>
</comment>
<feature type="compositionally biased region" description="Basic and acidic residues" evidence="1">
    <location>
        <begin position="31"/>
        <end position="43"/>
    </location>
</feature>
<reference evidence="2 3" key="1">
    <citation type="submission" date="2024-06" db="EMBL/GenBank/DDBJ databases">
        <title>The Natural Products Discovery Center: Release of the First 8490 Sequenced Strains for Exploring Actinobacteria Biosynthetic Diversity.</title>
        <authorList>
            <person name="Kalkreuter E."/>
            <person name="Kautsar S.A."/>
            <person name="Yang D."/>
            <person name="Bader C.D."/>
            <person name="Teijaro C.N."/>
            <person name="Fluegel L."/>
            <person name="Davis C.M."/>
            <person name="Simpson J.R."/>
            <person name="Lauterbach L."/>
            <person name="Steele A.D."/>
            <person name="Gui C."/>
            <person name="Meng S."/>
            <person name="Li G."/>
            <person name="Viehrig K."/>
            <person name="Ye F."/>
            <person name="Su P."/>
            <person name="Kiefer A.F."/>
            <person name="Nichols A."/>
            <person name="Cepeda A.J."/>
            <person name="Yan W."/>
            <person name="Fan B."/>
            <person name="Jiang Y."/>
            <person name="Adhikari A."/>
            <person name="Zheng C.-J."/>
            <person name="Schuster L."/>
            <person name="Cowan T.M."/>
            <person name="Smanski M.J."/>
            <person name="Chevrette M.G."/>
            <person name="De Carvalho L.P.S."/>
            <person name="Shen B."/>
        </authorList>
    </citation>
    <scope>NUCLEOTIDE SEQUENCE [LARGE SCALE GENOMIC DNA]</scope>
    <source>
        <strain evidence="2 3">NPDC046851</strain>
    </source>
</reference>
<evidence type="ECO:0000313" key="3">
    <source>
        <dbReference type="Proteomes" id="UP001551189"/>
    </source>
</evidence>
<feature type="region of interest" description="Disordered" evidence="1">
    <location>
        <begin position="1"/>
        <end position="43"/>
    </location>
</feature>
<organism evidence="2 3">
    <name type="scientific">Streptomyces neyagawaensis</name>
    <dbReference type="NCBI Taxonomy" id="42238"/>
    <lineage>
        <taxon>Bacteria</taxon>
        <taxon>Bacillati</taxon>
        <taxon>Actinomycetota</taxon>
        <taxon>Actinomycetes</taxon>
        <taxon>Kitasatosporales</taxon>
        <taxon>Streptomycetaceae</taxon>
        <taxon>Streptomyces</taxon>
    </lineage>
</organism>
<keyword evidence="3" id="KW-1185">Reference proteome</keyword>
<gene>
    <name evidence="2" type="ORF">ABZ931_16190</name>
</gene>
<dbReference type="RefSeq" id="WP_359696000.1">
    <property type="nucleotide sequence ID" value="NZ_JBEYXT010000063.1"/>
</dbReference>